<dbReference type="InterPro" id="IPR004358">
    <property type="entry name" value="Sig_transdc_His_kin-like_C"/>
</dbReference>
<keyword evidence="7 13" id="KW-0418">Kinase</keyword>
<dbReference type="PANTHER" id="PTHR43547:SF2">
    <property type="entry name" value="HYBRID SIGNAL TRANSDUCTION HISTIDINE KINASE C"/>
    <property type="match status" value="1"/>
</dbReference>
<keyword evidence="10" id="KW-0472">Membrane</keyword>
<dbReference type="CDD" id="cd06225">
    <property type="entry name" value="HAMP"/>
    <property type="match status" value="1"/>
</dbReference>
<feature type="domain" description="Histidine kinase" evidence="11">
    <location>
        <begin position="151"/>
        <end position="363"/>
    </location>
</feature>
<dbReference type="EC" id="2.7.13.3" evidence="3"/>
<accession>A0A4Q9KPH5</accession>
<dbReference type="GO" id="GO:0000155">
    <property type="term" value="F:phosphorelay sensor kinase activity"/>
    <property type="evidence" value="ECO:0007669"/>
    <property type="project" value="InterPro"/>
</dbReference>
<dbReference type="Proteomes" id="UP000291933">
    <property type="component" value="Unassembled WGS sequence"/>
</dbReference>
<evidence type="ECO:0000256" key="3">
    <source>
        <dbReference type="ARBA" id="ARBA00012438"/>
    </source>
</evidence>
<dbReference type="Gene3D" id="3.30.565.10">
    <property type="entry name" value="Histidine kinase-like ATPase, C-terminal domain"/>
    <property type="match status" value="1"/>
</dbReference>
<dbReference type="PANTHER" id="PTHR43547">
    <property type="entry name" value="TWO-COMPONENT HISTIDINE KINASE"/>
    <property type="match status" value="1"/>
</dbReference>
<dbReference type="SMART" id="SM00304">
    <property type="entry name" value="HAMP"/>
    <property type="match status" value="1"/>
</dbReference>
<evidence type="ECO:0000259" key="12">
    <source>
        <dbReference type="PROSITE" id="PS50885"/>
    </source>
</evidence>
<evidence type="ECO:0000259" key="11">
    <source>
        <dbReference type="PROSITE" id="PS50109"/>
    </source>
</evidence>
<dbReference type="SUPFAM" id="SSF47384">
    <property type="entry name" value="Homodimeric domain of signal transducing histidine kinase"/>
    <property type="match status" value="1"/>
</dbReference>
<proteinExistence type="predicted"/>
<dbReference type="FunFam" id="3.30.565.10:FF:000006">
    <property type="entry name" value="Sensor histidine kinase WalK"/>
    <property type="match status" value="1"/>
</dbReference>
<name>A0A4Q9KPH5_PROTD</name>
<keyword evidence="5" id="KW-0808">Transferase</keyword>
<comment type="catalytic activity">
    <reaction evidence="1">
        <text>ATP + protein L-histidine = ADP + protein N-phospho-L-histidine.</text>
        <dbReference type="EC" id="2.7.13.3"/>
    </reaction>
</comment>
<evidence type="ECO:0000256" key="8">
    <source>
        <dbReference type="ARBA" id="ARBA00022989"/>
    </source>
</evidence>
<gene>
    <name evidence="13" type="ORF">ET996_01835</name>
</gene>
<feature type="transmembrane region" description="Helical" evidence="10">
    <location>
        <begin position="69"/>
        <end position="90"/>
    </location>
</feature>
<dbReference type="SMART" id="SM00387">
    <property type="entry name" value="HATPase_c"/>
    <property type="match status" value="1"/>
</dbReference>
<evidence type="ECO:0000313" key="14">
    <source>
        <dbReference type="Proteomes" id="UP000291933"/>
    </source>
</evidence>
<dbReference type="Pfam" id="PF00672">
    <property type="entry name" value="HAMP"/>
    <property type="match status" value="1"/>
</dbReference>
<dbReference type="InterPro" id="IPR003660">
    <property type="entry name" value="HAMP_dom"/>
</dbReference>
<keyword evidence="14" id="KW-1185">Reference proteome</keyword>
<dbReference type="GO" id="GO:0005886">
    <property type="term" value="C:plasma membrane"/>
    <property type="evidence" value="ECO:0007669"/>
    <property type="project" value="UniProtKB-SubCell"/>
</dbReference>
<dbReference type="InterPro" id="IPR003594">
    <property type="entry name" value="HATPase_dom"/>
</dbReference>
<evidence type="ECO:0000256" key="7">
    <source>
        <dbReference type="ARBA" id="ARBA00022777"/>
    </source>
</evidence>
<evidence type="ECO:0000256" key="4">
    <source>
        <dbReference type="ARBA" id="ARBA00022553"/>
    </source>
</evidence>
<comment type="subcellular location">
    <subcellularLocation>
        <location evidence="2">Cell membrane</location>
    </subcellularLocation>
</comment>
<keyword evidence="9" id="KW-0902">Two-component regulatory system</keyword>
<organism evidence="13 14">
    <name type="scientific">Propioniciclava tarda</name>
    <dbReference type="NCBI Taxonomy" id="433330"/>
    <lineage>
        <taxon>Bacteria</taxon>
        <taxon>Bacillati</taxon>
        <taxon>Actinomycetota</taxon>
        <taxon>Actinomycetes</taxon>
        <taxon>Propionibacteriales</taxon>
        <taxon>Propionibacteriaceae</taxon>
        <taxon>Propioniciclava</taxon>
    </lineage>
</organism>
<sequence length="363" mass="37436">MRRLSVRLLVSHVLVAVIAGLATYLVVRLLAPLLFEGALGQGRGGGMGAGPGSGAGPALRQQFADAVNAALLAGMLAGVVAAAVFGVLAARQLLRPLGEVGRATREIAQGRYDVRVPTGSDAEVAALASDVNLLATSLAETEARRVRLLGEVAHELRTPLTVIDGTVEGMIDGVLPADAEHLGVLTSEVRRLRRLADDLSTLSRAEEGRLSVVPARVALRPVIADAVARLAPQASDAGLTLTFAPGVEIETDADADRLAQVVTNLVGNAIRATPSGGSVVVSVERTGATASISVTDTGEGLASEDLERVFERFYRVPGRRGGDGSGIGLTIARRIIRAHGGDLIARSEGPGRGSTFIATLPAR</sequence>
<evidence type="ECO:0000256" key="6">
    <source>
        <dbReference type="ARBA" id="ARBA00022692"/>
    </source>
</evidence>
<dbReference type="PRINTS" id="PR00344">
    <property type="entry name" value="BCTRLSENSOR"/>
</dbReference>
<dbReference type="Gene3D" id="6.10.340.10">
    <property type="match status" value="1"/>
</dbReference>
<dbReference type="SMART" id="SM00388">
    <property type="entry name" value="HisKA"/>
    <property type="match status" value="1"/>
</dbReference>
<dbReference type="SUPFAM" id="SSF158472">
    <property type="entry name" value="HAMP domain-like"/>
    <property type="match status" value="1"/>
</dbReference>
<dbReference type="Pfam" id="PF00512">
    <property type="entry name" value="HisKA"/>
    <property type="match status" value="1"/>
</dbReference>
<dbReference type="EMBL" id="SDMR01000001">
    <property type="protein sequence ID" value="TBT96414.1"/>
    <property type="molecule type" value="Genomic_DNA"/>
</dbReference>
<feature type="transmembrane region" description="Helical" evidence="10">
    <location>
        <begin position="12"/>
        <end position="35"/>
    </location>
</feature>
<evidence type="ECO:0000313" key="13">
    <source>
        <dbReference type="EMBL" id="TBT96414.1"/>
    </source>
</evidence>
<feature type="domain" description="HAMP" evidence="12">
    <location>
        <begin position="91"/>
        <end position="143"/>
    </location>
</feature>
<evidence type="ECO:0000256" key="1">
    <source>
        <dbReference type="ARBA" id="ARBA00000085"/>
    </source>
</evidence>
<evidence type="ECO:0000256" key="9">
    <source>
        <dbReference type="ARBA" id="ARBA00023012"/>
    </source>
</evidence>
<dbReference type="RefSeq" id="WP_131170826.1">
    <property type="nucleotide sequence ID" value="NZ_FXTL01000001.1"/>
</dbReference>
<dbReference type="Gene3D" id="1.10.287.130">
    <property type="match status" value="1"/>
</dbReference>
<dbReference type="InterPro" id="IPR036097">
    <property type="entry name" value="HisK_dim/P_sf"/>
</dbReference>
<evidence type="ECO:0000256" key="5">
    <source>
        <dbReference type="ARBA" id="ARBA00022679"/>
    </source>
</evidence>
<reference evidence="13 14" key="1">
    <citation type="submission" date="2019-01" db="EMBL/GenBank/DDBJ databases">
        <title>Lactibacter flavus gen. nov., sp. nov., a novel bacterium of the family Propionibacteriaceae isolated from raw milk and dairy products.</title>
        <authorList>
            <person name="Huptas C."/>
            <person name="Wenning M."/>
            <person name="Breitenwieser F."/>
            <person name="Doll E."/>
            <person name="Von Neubeck M."/>
            <person name="Busse H.-J."/>
            <person name="Scherer S."/>
        </authorList>
    </citation>
    <scope>NUCLEOTIDE SEQUENCE [LARGE SCALE GENOMIC DNA]</scope>
    <source>
        <strain evidence="13 14">DSM 22130</strain>
    </source>
</reference>
<keyword evidence="6 10" id="KW-0812">Transmembrane</keyword>
<protein>
    <recommendedName>
        <fullName evidence="3">histidine kinase</fullName>
        <ecNumber evidence="3">2.7.13.3</ecNumber>
    </recommendedName>
</protein>
<dbReference type="AlphaFoldDB" id="A0A4Q9KPH5"/>
<dbReference type="CDD" id="cd00082">
    <property type="entry name" value="HisKA"/>
    <property type="match status" value="1"/>
</dbReference>
<keyword evidence="4" id="KW-0597">Phosphoprotein</keyword>
<dbReference type="PROSITE" id="PS50109">
    <property type="entry name" value="HIS_KIN"/>
    <property type="match status" value="1"/>
</dbReference>
<dbReference type="CDD" id="cd00075">
    <property type="entry name" value="HATPase"/>
    <property type="match status" value="1"/>
</dbReference>
<dbReference type="PROSITE" id="PS50885">
    <property type="entry name" value="HAMP"/>
    <property type="match status" value="1"/>
</dbReference>
<evidence type="ECO:0000256" key="2">
    <source>
        <dbReference type="ARBA" id="ARBA00004236"/>
    </source>
</evidence>
<dbReference type="InterPro" id="IPR005467">
    <property type="entry name" value="His_kinase_dom"/>
</dbReference>
<dbReference type="InterPro" id="IPR036890">
    <property type="entry name" value="HATPase_C_sf"/>
</dbReference>
<dbReference type="InterPro" id="IPR003661">
    <property type="entry name" value="HisK_dim/P_dom"/>
</dbReference>
<dbReference type="Pfam" id="PF02518">
    <property type="entry name" value="HATPase_c"/>
    <property type="match status" value="1"/>
</dbReference>
<evidence type="ECO:0000256" key="10">
    <source>
        <dbReference type="SAM" id="Phobius"/>
    </source>
</evidence>
<dbReference type="OrthoDB" id="9757990at2"/>
<dbReference type="SUPFAM" id="SSF55874">
    <property type="entry name" value="ATPase domain of HSP90 chaperone/DNA topoisomerase II/histidine kinase"/>
    <property type="match status" value="1"/>
</dbReference>
<keyword evidence="8 10" id="KW-1133">Transmembrane helix</keyword>
<comment type="caution">
    <text evidence="13">The sequence shown here is derived from an EMBL/GenBank/DDBJ whole genome shotgun (WGS) entry which is preliminary data.</text>
</comment>